<feature type="signal peptide" evidence="1">
    <location>
        <begin position="1"/>
        <end position="35"/>
    </location>
</feature>
<gene>
    <name evidence="2" type="ORF">XYLVIOL_LOCUS3144</name>
</gene>
<comment type="caution">
    <text evidence="2">The sequence shown here is derived from an EMBL/GenBank/DDBJ whole genome shotgun (WGS) entry which is preliminary data.</text>
</comment>
<evidence type="ECO:0000313" key="3">
    <source>
        <dbReference type="Proteomes" id="UP001642520"/>
    </source>
</evidence>
<keyword evidence="1" id="KW-0732">Signal</keyword>
<protein>
    <submittedName>
        <fullName evidence="2">Uncharacterized protein</fullName>
    </submittedName>
</protein>
<evidence type="ECO:0000313" key="2">
    <source>
        <dbReference type="EMBL" id="CAL7938191.1"/>
    </source>
</evidence>
<keyword evidence="3" id="KW-1185">Reference proteome</keyword>
<accession>A0ABP1NF58</accession>
<proteinExistence type="predicted"/>
<dbReference type="EMBL" id="CAXAJV020001288">
    <property type="protein sequence ID" value="CAL7938191.1"/>
    <property type="molecule type" value="Genomic_DNA"/>
</dbReference>
<sequence length="487" mass="54488">MRADGRQRQVERGKMNMWLPRTCALLFLLAQCARTEEEDTSAVFLEAAKSFFSNKDNVNSLQGLARAFLQPDGRREASNLFDGKSNLDGVGQLVSGLGSLFSGNENGQGVDLSMLGTVLSGVVNSRSRDSKRSARNVETDEQPGIDLSSVLNMGSMLLGQNGNSDLLMGVLPMLLSNFGGESNEIDGKPHKAYDHSGHSWFMPPVLENLHLMWDHFSNSELGRTLWQNSGLSQFMGQITDPEGRIQYESLLESFEDPSTRRKWIRSLTNYVGDWISHVSDPQIQQRYLNTAQFVGNSFLKSQGFPKSAMFDSMRPVESLSRLVNAVGKRHLGINIESSQYIKPAVAYVKELVALASEKGFIMSRVNAREISNRLSDMINNDIISPILKSYRAYKWAIKRPECAKQILCSISEKNEEDTEQPTLRSVLLKATSFPAAWAVSNKLGTNFWSLYGTLMGNERCTEKYPAECVDFHEEEIRITTENTHSEL</sequence>
<dbReference type="Proteomes" id="UP001642520">
    <property type="component" value="Unassembled WGS sequence"/>
</dbReference>
<reference evidence="2 3" key="1">
    <citation type="submission" date="2024-08" db="EMBL/GenBank/DDBJ databases">
        <authorList>
            <person name="Will J Nash"/>
            <person name="Angela Man"/>
            <person name="Seanna McTaggart"/>
            <person name="Kendall Baker"/>
            <person name="Tom Barker"/>
            <person name="Leah Catchpole"/>
            <person name="Alex Durrant"/>
            <person name="Karim Gharbi"/>
            <person name="Naomi Irish"/>
            <person name="Gemy Kaithakottil"/>
            <person name="Debby Ku"/>
            <person name="Aaliyah Providence"/>
            <person name="Felix Shaw"/>
            <person name="David Swarbreck"/>
            <person name="Chris Watkins"/>
            <person name="Ann M. McCartney"/>
            <person name="Giulio Formenti"/>
            <person name="Alice Mouton"/>
            <person name="Noel Vella"/>
            <person name="Bjorn M von Reumont"/>
            <person name="Adriana Vella"/>
            <person name="Wilfried Haerty"/>
        </authorList>
    </citation>
    <scope>NUCLEOTIDE SEQUENCE [LARGE SCALE GENOMIC DNA]</scope>
</reference>
<feature type="chain" id="PRO_5047320718" evidence="1">
    <location>
        <begin position="36"/>
        <end position="487"/>
    </location>
</feature>
<name>A0ABP1NF58_XYLVO</name>
<evidence type="ECO:0000256" key="1">
    <source>
        <dbReference type="SAM" id="SignalP"/>
    </source>
</evidence>
<organism evidence="2 3">
    <name type="scientific">Xylocopa violacea</name>
    <name type="common">Violet carpenter bee</name>
    <name type="synonym">Apis violacea</name>
    <dbReference type="NCBI Taxonomy" id="135666"/>
    <lineage>
        <taxon>Eukaryota</taxon>
        <taxon>Metazoa</taxon>
        <taxon>Ecdysozoa</taxon>
        <taxon>Arthropoda</taxon>
        <taxon>Hexapoda</taxon>
        <taxon>Insecta</taxon>
        <taxon>Pterygota</taxon>
        <taxon>Neoptera</taxon>
        <taxon>Endopterygota</taxon>
        <taxon>Hymenoptera</taxon>
        <taxon>Apocrita</taxon>
        <taxon>Aculeata</taxon>
        <taxon>Apoidea</taxon>
        <taxon>Anthophila</taxon>
        <taxon>Apidae</taxon>
        <taxon>Xylocopa</taxon>
        <taxon>Xylocopa</taxon>
    </lineage>
</organism>